<feature type="binding site" evidence="9">
    <location>
        <position position="394"/>
    </location>
    <ligand>
        <name>substrate</name>
    </ligand>
</feature>
<dbReference type="Pfam" id="PF03721">
    <property type="entry name" value="UDPG_MGDP_dh_N"/>
    <property type="match status" value="1"/>
</dbReference>
<dbReference type="NCBIfam" id="TIGR03026">
    <property type="entry name" value="NDP-sugDHase"/>
    <property type="match status" value="1"/>
</dbReference>
<dbReference type="SUPFAM" id="SSF48179">
    <property type="entry name" value="6-phosphogluconate dehydrogenase C-terminal domain-like"/>
    <property type="match status" value="1"/>
</dbReference>
<comment type="similarity">
    <text evidence="2 7">Belongs to the UDP-glucose/GDP-mannose dehydrogenase family.</text>
</comment>
<evidence type="ECO:0000256" key="6">
    <source>
        <dbReference type="ARBA" id="ARBA00047473"/>
    </source>
</evidence>
<evidence type="ECO:0000256" key="1">
    <source>
        <dbReference type="ARBA" id="ARBA00004701"/>
    </source>
</evidence>
<dbReference type="GO" id="GO:0003979">
    <property type="term" value="F:UDP-glucose 6-dehydrogenase activity"/>
    <property type="evidence" value="ECO:0007669"/>
    <property type="project" value="UniProtKB-EC"/>
</dbReference>
<comment type="catalytic activity">
    <reaction evidence="6 7">
        <text>UDP-alpha-D-glucose + 2 NAD(+) + H2O = UDP-alpha-D-glucuronate + 2 NADH + 3 H(+)</text>
        <dbReference type="Rhea" id="RHEA:23596"/>
        <dbReference type="ChEBI" id="CHEBI:15377"/>
        <dbReference type="ChEBI" id="CHEBI:15378"/>
        <dbReference type="ChEBI" id="CHEBI:57540"/>
        <dbReference type="ChEBI" id="CHEBI:57945"/>
        <dbReference type="ChEBI" id="CHEBI:58052"/>
        <dbReference type="ChEBI" id="CHEBI:58885"/>
        <dbReference type="EC" id="1.1.1.22"/>
    </reaction>
</comment>
<evidence type="ECO:0000313" key="13">
    <source>
        <dbReference type="Proteomes" id="UP000231569"/>
    </source>
</evidence>
<dbReference type="EMBL" id="PFEE01000070">
    <property type="protein sequence ID" value="PJE63423.1"/>
    <property type="molecule type" value="Genomic_DNA"/>
</dbReference>
<dbReference type="Gene3D" id="1.20.5.100">
    <property type="entry name" value="Cytochrome c1, transmembrane anchor, C-terminal"/>
    <property type="match status" value="1"/>
</dbReference>
<dbReference type="InterPro" id="IPR017476">
    <property type="entry name" value="UDP-Glc/GDP-Man"/>
</dbReference>
<feature type="binding site" evidence="10">
    <location>
        <position position="197"/>
    </location>
    <ligand>
        <name>NAD(+)</name>
        <dbReference type="ChEBI" id="CHEBI:57540"/>
    </ligand>
</feature>
<evidence type="ECO:0000256" key="4">
    <source>
        <dbReference type="ARBA" id="ARBA00023002"/>
    </source>
</evidence>
<dbReference type="InterPro" id="IPR028357">
    <property type="entry name" value="UDPglc_DH_bac"/>
</dbReference>
<comment type="pathway">
    <text evidence="1">Nucleotide-sugar biosynthesis; UDP-alpha-D-glucuronate biosynthesis; UDP-alpha-D-glucuronate from UDP-alpha-D-glucose: step 1/1.</text>
</comment>
<feature type="binding site" evidence="10">
    <location>
        <position position="162"/>
    </location>
    <ligand>
        <name>NAD(+)</name>
        <dbReference type="ChEBI" id="CHEBI:57540"/>
    </ligand>
</feature>
<protein>
    <recommendedName>
        <fullName evidence="3 7">UDP-glucose 6-dehydrogenase</fullName>
        <ecNumber evidence="3 7">1.1.1.22</ecNumber>
    </recommendedName>
</protein>
<feature type="binding site" evidence="9">
    <location>
        <begin position="323"/>
        <end position="327"/>
    </location>
    <ligand>
        <name>substrate</name>
    </ligand>
</feature>
<comment type="caution">
    <text evidence="12">The sequence shown here is derived from an EMBL/GenBank/DDBJ whole genome shotgun (WGS) entry which is preliminary data.</text>
</comment>
<dbReference type="SUPFAM" id="SSF51735">
    <property type="entry name" value="NAD(P)-binding Rossmann-fold domains"/>
    <property type="match status" value="1"/>
</dbReference>
<dbReference type="SUPFAM" id="SSF52413">
    <property type="entry name" value="UDP-glucose/GDP-mannose dehydrogenase C-terminal domain"/>
    <property type="match status" value="1"/>
</dbReference>
<evidence type="ECO:0000256" key="7">
    <source>
        <dbReference type="PIRNR" id="PIRNR000124"/>
    </source>
</evidence>
<organism evidence="12 13">
    <name type="scientific">Candidatus Roizmanbacteria bacterium CG10_big_fil_rev_8_21_14_0_10_45_7</name>
    <dbReference type="NCBI Taxonomy" id="1974854"/>
    <lineage>
        <taxon>Bacteria</taxon>
        <taxon>Candidatus Roizmaniibacteriota</taxon>
    </lineage>
</organism>
<evidence type="ECO:0000256" key="2">
    <source>
        <dbReference type="ARBA" id="ARBA00006601"/>
    </source>
</evidence>
<evidence type="ECO:0000256" key="10">
    <source>
        <dbReference type="PIRSR" id="PIRSR500134-3"/>
    </source>
</evidence>
<feature type="binding site" evidence="10">
    <location>
        <position position="401"/>
    </location>
    <ligand>
        <name>NAD(+)</name>
        <dbReference type="ChEBI" id="CHEBI:57540"/>
    </ligand>
</feature>
<dbReference type="Pfam" id="PF03720">
    <property type="entry name" value="UDPG_MGDP_dh_C"/>
    <property type="match status" value="1"/>
</dbReference>
<evidence type="ECO:0000256" key="5">
    <source>
        <dbReference type="ARBA" id="ARBA00023027"/>
    </source>
</evidence>
<name>A0A2M8KU75_9BACT</name>
<keyword evidence="5 7" id="KW-0520">NAD</keyword>
<dbReference type="AlphaFoldDB" id="A0A2M8KU75"/>
<dbReference type="PIRSF" id="PIRSF000124">
    <property type="entry name" value="UDPglc_GDPman_dh"/>
    <property type="match status" value="1"/>
</dbReference>
<keyword evidence="4 7" id="KW-0560">Oxidoreductase</keyword>
<feature type="binding site" evidence="9">
    <location>
        <begin position="226"/>
        <end position="229"/>
    </location>
    <ligand>
        <name>substrate</name>
    </ligand>
</feature>
<feature type="binding site" evidence="10">
    <location>
        <position position="229"/>
    </location>
    <ligand>
        <name>NAD(+)</name>
        <dbReference type="ChEBI" id="CHEBI:57540"/>
    </ligand>
</feature>
<gene>
    <name evidence="12" type="ORF">COU89_03405</name>
</gene>
<evidence type="ECO:0000256" key="3">
    <source>
        <dbReference type="ARBA" id="ARBA00012954"/>
    </source>
</evidence>
<dbReference type="PANTHER" id="PTHR43750">
    <property type="entry name" value="UDP-GLUCOSE 6-DEHYDROGENASE TUAD"/>
    <property type="match status" value="1"/>
</dbReference>
<dbReference type="PIRSF" id="PIRSF500134">
    <property type="entry name" value="UDPglc_DH_bac"/>
    <property type="match status" value="1"/>
</dbReference>
<evidence type="ECO:0000256" key="8">
    <source>
        <dbReference type="PIRSR" id="PIRSR500134-1"/>
    </source>
</evidence>
<dbReference type="EC" id="1.1.1.22" evidence="3 7"/>
<feature type="binding site" evidence="10">
    <location>
        <position position="111"/>
    </location>
    <ligand>
        <name>NAD(+)</name>
        <dbReference type="ChEBI" id="CHEBI:57540"/>
    </ligand>
</feature>
<feature type="binding site" evidence="9">
    <location>
        <position position="331"/>
    </location>
    <ligand>
        <name>substrate</name>
    </ligand>
</feature>
<feature type="binding site" evidence="10">
    <location>
        <position position="337"/>
    </location>
    <ligand>
        <name>NAD(+)</name>
        <dbReference type="ChEBI" id="CHEBI:57540"/>
    </ligand>
</feature>
<evidence type="ECO:0000256" key="9">
    <source>
        <dbReference type="PIRSR" id="PIRSR500134-2"/>
    </source>
</evidence>
<proteinExistence type="inferred from homology"/>
<accession>A0A2M8KU75</accession>
<dbReference type="InterPro" id="IPR036220">
    <property type="entry name" value="UDP-Glc/GDP-Man_DH_C_sf"/>
</dbReference>
<dbReference type="InterPro" id="IPR036291">
    <property type="entry name" value="NAD(P)-bd_dom_sf"/>
</dbReference>
<reference evidence="13" key="1">
    <citation type="submission" date="2017-09" db="EMBL/GenBank/DDBJ databases">
        <title>Depth-based differentiation of microbial function through sediment-hosted aquifers and enrichment of novel symbionts in the deep terrestrial subsurface.</title>
        <authorList>
            <person name="Probst A.J."/>
            <person name="Ladd B."/>
            <person name="Jarett J.K."/>
            <person name="Geller-Mcgrath D.E."/>
            <person name="Sieber C.M.K."/>
            <person name="Emerson J.B."/>
            <person name="Anantharaman K."/>
            <person name="Thomas B.C."/>
            <person name="Malmstrom R."/>
            <person name="Stieglmeier M."/>
            <person name="Klingl A."/>
            <person name="Woyke T."/>
            <person name="Ryan C.M."/>
            <person name="Banfield J.F."/>
        </authorList>
    </citation>
    <scope>NUCLEOTIDE SEQUENCE [LARGE SCALE GENOMIC DNA]</scope>
</reference>
<dbReference type="GO" id="GO:0051287">
    <property type="term" value="F:NAD binding"/>
    <property type="evidence" value="ECO:0007669"/>
    <property type="project" value="InterPro"/>
</dbReference>
<feature type="binding site" evidence="9">
    <location>
        <position position="278"/>
    </location>
    <ligand>
        <name>substrate</name>
    </ligand>
</feature>
<dbReference type="PANTHER" id="PTHR43750:SF3">
    <property type="entry name" value="UDP-GLUCOSE 6-DEHYDROGENASE TUAD"/>
    <property type="match status" value="1"/>
</dbReference>
<dbReference type="InterPro" id="IPR008927">
    <property type="entry name" value="6-PGluconate_DH-like_C_sf"/>
</dbReference>
<feature type="domain" description="UDP-glucose/GDP-mannose dehydrogenase C-terminal" evidence="11">
    <location>
        <begin position="387"/>
        <end position="490"/>
    </location>
</feature>
<dbReference type="InterPro" id="IPR001732">
    <property type="entry name" value="UDP-Glc/GDP-Man_DH_N"/>
</dbReference>
<dbReference type="SMART" id="SM00984">
    <property type="entry name" value="UDPG_MGDP_dh_C"/>
    <property type="match status" value="1"/>
</dbReference>
<sequence>MTSGTSFTSPCKTLIISSMNTMTPAGLRFQKVLPKSPKIQITLVLLQPCRARPCRSRQYYLRGLALWVPEVLSYRDMNIACIGTGFVGVVTAGVFAKLGNSVIGLDIDEKKIGSLRQGIVPFFEPGLGELLIETQKTGNLTFTTDYNTGIKDADIVMIMVGTPSSPDGQADLKYVFAASESLAPHLKDGAIVIIKSTVPPGTNVKVREIIASKTKVSFEMASVPEFLKEGTAVHDTLHPDRVVIGVESDRARNILVELHTPLTSNVIIMRPESAQMCKYAANNYLATRITFINQIADLCEKNGANIEEVIRGIGADKRIGKHYWYPGLGYGGSCFPKDVKEIAAYAHSVGESESLFIKIDDLNEKRISKLMVQYDQLVGGFDGKTVTVLGLSFKKNTNDTRVAPALQVIPWLLGKGAKVVATDPKAIEDIRPLLPVAVTYTTDVYSAVNGAHVIMLLIEWDEYKHLDLAKMSESMLSPKYFFDTRNQYEPVVVISAGFKYKGVGR</sequence>
<dbReference type="Pfam" id="PF00984">
    <property type="entry name" value="UDPG_MGDP_dh"/>
    <property type="match status" value="1"/>
</dbReference>
<dbReference type="UniPathway" id="UPA00038">
    <property type="reaction ID" value="UER00491"/>
</dbReference>
<dbReference type="InterPro" id="IPR014027">
    <property type="entry name" value="UDP-Glc/GDP-Man_DH_C"/>
</dbReference>
<dbReference type="GO" id="GO:0000271">
    <property type="term" value="P:polysaccharide biosynthetic process"/>
    <property type="evidence" value="ECO:0007669"/>
    <property type="project" value="InterPro"/>
</dbReference>
<evidence type="ECO:0000259" key="11">
    <source>
        <dbReference type="SMART" id="SM00984"/>
    </source>
</evidence>
<evidence type="ECO:0000313" key="12">
    <source>
        <dbReference type="EMBL" id="PJE63423.1"/>
    </source>
</evidence>
<dbReference type="Gene3D" id="3.40.50.720">
    <property type="entry name" value="NAD(P)-binding Rossmann-like Domain"/>
    <property type="match status" value="2"/>
</dbReference>
<feature type="active site" description="Nucleophile" evidence="8">
    <location>
        <position position="334"/>
    </location>
</feature>
<dbReference type="GO" id="GO:0006065">
    <property type="term" value="P:UDP-glucuronate biosynthetic process"/>
    <property type="evidence" value="ECO:0007669"/>
    <property type="project" value="UniProtKB-UniPathway"/>
</dbReference>
<feature type="binding site" evidence="10">
    <location>
        <position position="106"/>
    </location>
    <ligand>
        <name>NAD(+)</name>
        <dbReference type="ChEBI" id="CHEBI:57540"/>
    </ligand>
</feature>
<dbReference type="Proteomes" id="UP000231569">
    <property type="component" value="Unassembled WGS sequence"/>
</dbReference>
<dbReference type="InterPro" id="IPR014026">
    <property type="entry name" value="UDP-Glc/GDP-Man_DH_dimer"/>
</dbReference>